<reference evidence="1" key="1">
    <citation type="journal article" date="2022" name="Int. J. Mol. Sci.">
        <title>Draft Genome of Tanacetum Coccineum: Genomic Comparison of Closely Related Tanacetum-Family Plants.</title>
        <authorList>
            <person name="Yamashiro T."/>
            <person name="Shiraishi A."/>
            <person name="Nakayama K."/>
            <person name="Satake H."/>
        </authorList>
    </citation>
    <scope>NUCLEOTIDE SEQUENCE</scope>
</reference>
<proteinExistence type="predicted"/>
<comment type="caution">
    <text evidence="1">The sequence shown here is derived from an EMBL/GenBank/DDBJ whole genome shotgun (WGS) entry which is preliminary data.</text>
</comment>
<name>A0ABQ4WUD7_9ASTR</name>
<evidence type="ECO:0008006" key="3">
    <source>
        <dbReference type="Google" id="ProtNLM"/>
    </source>
</evidence>
<gene>
    <name evidence="1" type="ORF">Tco_0629850</name>
</gene>
<accession>A0ABQ4WUD7</accession>
<evidence type="ECO:0000313" key="1">
    <source>
        <dbReference type="EMBL" id="GJS56488.1"/>
    </source>
</evidence>
<sequence length="181" mass="21590">MRLPNLLHVRNLSLSLDVRTFSLWVWTFPFLLSPRLCSDLPAFLTFLSVLVPCSWRESSDFYWQIEYGVSYPTEYGVVHDKEFNEQTNTLITLQRFHEREFRSSKKHFKSLSLDELRSSDFNLLSDKEYSEEEEAMAETMEQYMSKTRTDYESGVARPKIDNKDQFELKGQFLKEHRENTF</sequence>
<evidence type="ECO:0000313" key="2">
    <source>
        <dbReference type="Proteomes" id="UP001151760"/>
    </source>
</evidence>
<dbReference type="Proteomes" id="UP001151760">
    <property type="component" value="Unassembled WGS sequence"/>
</dbReference>
<protein>
    <recommendedName>
        <fullName evidence="3">Cathepsin propeptide inhibitor domain-containing protein</fullName>
    </recommendedName>
</protein>
<organism evidence="1 2">
    <name type="scientific">Tanacetum coccineum</name>
    <dbReference type="NCBI Taxonomy" id="301880"/>
    <lineage>
        <taxon>Eukaryota</taxon>
        <taxon>Viridiplantae</taxon>
        <taxon>Streptophyta</taxon>
        <taxon>Embryophyta</taxon>
        <taxon>Tracheophyta</taxon>
        <taxon>Spermatophyta</taxon>
        <taxon>Magnoliopsida</taxon>
        <taxon>eudicotyledons</taxon>
        <taxon>Gunneridae</taxon>
        <taxon>Pentapetalae</taxon>
        <taxon>asterids</taxon>
        <taxon>campanulids</taxon>
        <taxon>Asterales</taxon>
        <taxon>Asteraceae</taxon>
        <taxon>Asteroideae</taxon>
        <taxon>Anthemideae</taxon>
        <taxon>Anthemidinae</taxon>
        <taxon>Tanacetum</taxon>
    </lineage>
</organism>
<dbReference type="EMBL" id="BQNB010008939">
    <property type="protein sequence ID" value="GJS56488.1"/>
    <property type="molecule type" value="Genomic_DNA"/>
</dbReference>
<keyword evidence="2" id="KW-1185">Reference proteome</keyword>
<reference evidence="1" key="2">
    <citation type="submission" date="2022-01" db="EMBL/GenBank/DDBJ databases">
        <authorList>
            <person name="Yamashiro T."/>
            <person name="Shiraishi A."/>
            <person name="Satake H."/>
            <person name="Nakayama K."/>
        </authorList>
    </citation>
    <scope>NUCLEOTIDE SEQUENCE</scope>
</reference>